<dbReference type="Proteomes" id="UP000757890">
    <property type="component" value="Unassembled WGS sequence"/>
</dbReference>
<keyword evidence="2" id="KW-0808">Transferase</keyword>
<dbReference type="SUPFAM" id="SSF55186">
    <property type="entry name" value="ThrRS/AlaRS common domain"/>
    <property type="match status" value="1"/>
</dbReference>
<dbReference type="Gene3D" id="3.40.50.300">
    <property type="entry name" value="P-loop containing nucleotide triphosphate hydrolases"/>
    <property type="match status" value="1"/>
</dbReference>
<dbReference type="EMBL" id="JABZMK010000001">
    <property type="protein sequence ID" value="MBF1128583.1"/>
    <property type="molecule type" value="Genomic_DNA"/>
</dbReference>
<dbReference type="Gene3D" id="3.30.980.10">
    <property type="entry name" value="Threonyl-trna Synthetase, Chain A, domain 2"/>
    <property type="match status" value="1"/>
</dbReference>
<dbReference type="CDD" id="cd02028">
    <property type="entry name" value="UMPK_like"/>
    <property type="match status" value="1"/>
</dbReference>
<dbReference type="InterPro" id="IPR027417">
    <property type="entry name" value="P-loop_NTPase"/>
</dbReference>
<name>A0A930FQK3_9FIRM</name>
<dbReference type="SUPFAM" id="SSF52540">
    <property type="entry name" value="P-loop containing nucleoside triphosphate hydrolases"/>
    <property type="match status" value="1"/>
</dbReference>
<dbReference type="Pfam" id="PF00485">
    <property type="entry name" value="PRK"/>
    <property type="match status" value="1"/>
</dbReference>
<organism evidence="2 3">
    <name type="scientific">Dialister invisus</name>
    <dbReference type="NCBI Taxonomy" id="218538"/>
    <lineage>
        <taxon>Bacteria</taxon>
        <taxon>Bacillati</taxon>
        <taxon>Bacillota</taxon>
        <taxon>Negativicutes</taxon>
        <taxon>Veillonellales</taxon>
        <taxon>Veillonellaceae</taxon>
        <taxon>Dialister</taxon>
    </lineage>
</organism>
<feature type="domain" description="Phosphoribulokinase/uridine kinase" evidence="1">
    <location>
        <begin position="287"/>
        <end position="478"/>
    </location>
</feature>
<dbReference type="AlphaFoldDB" id="A0A930FQK3"/>
<comment type="caution">
    <text evidence="2">The sequence shown here is derived from an EMBL/GenBank/DDBJ whole genome shotgun (WGS) entry which is preliminary data.</text>
</comment>
<dbReference type="GO" id="GO:0005524">
    <property type="term" value="F:ATP binding"/>
    <property type="evidence" value="ECO:0007669"/>
    <property type="project" value="InterPro"/>
</dbReference>
<proteinExistence type="predicted"/>
<gene>
    <name evidence="2" type="ORF">HXL70_00835</name>
</gene>
<evidence type="ECO:0000313" key="2">
    <source>
        <dbReference type="EMBL" id="MBF1128583.1"/>
    </source>
</evidence>
<keyword evidence="2" id="KW-0418">Kinase</keyword>
<evidence type="ECO:0000313" key="3">
    <source>
        <dbReference type="Proteomes" id="UP000757890"/>
    </source>
</evidence>
<sequence length="549" mass="62495">MHITCEGKAYELFEGATPQNLWNMVSGGRDPETAVLADCEGDIIDFQTPFTGDTDVKWIPLGSPLAHRAYQRSLIMLLAIAAKEVYGGKIEVAVKHALGKALYCEFSDGHVPLQKELDVLRYKMEEIVKEGRDITQLTVGISKAEAFLRLKGRKVDADLVTQMPVKEISVSQCGTFIDYFFGPMLPDMSFLKIFHLSSYAPGFLLHVPDPGEKEIKVQEETPLFARVFLESQKWSELIGCHSLAELNDAIDGGAIIDLIAVAEALHEKKLAELADEICGQDPGIRLVCIAGPSSSGKTTFMKRLIIHLWVNGVHPVMLSLDDYFKNRDEMEGESWENLQAMDISLFEKTVINLLEGKEVQLPRFNFITGKKEWYDEPVRLGENQPVLVEGLHALNSKLTYFVPGYQQMRIYLSALTQININNHNRISTSDTRLLRRMVRDVQYRGHSPEDTLSIWKSVRRGEEENIFSFQNRADRVFNSALIYELPVLKKMTRPMLERIKKGNPLYPEAQRLIHFFEPFRELSDDFVPDNSILREFIGYKKNKFSQKES</sequence>
<reference evidence="2" key="1">
    <citation type="submission" date="2020-04" db="EMBL/GenBank/DDBJ databases">
        <title>Deep metagenomics examines the oral microbiome during advanced dental caries in children, revealing novel taxa and co-occurrences with host molecules.</title>
        <authorList>
            <person name="Baker J.L."/>
            <person name="Morton J.T."/>
            <person name="Dinis M."/>
            <person name="Alvarez R."/>
            <person name="Tran N.C."/>
            <person name="Knight R."/>
            <person name="Edlund A."/>
        </authorList>
    </citation>
    <scope>NUCLEOTIDE SEQUENCE</scope>
    <source>
        <strain evidence="2">JCVI_32_bin.14</strain>
    </source>
</reference>
<protein>
    <submittedName>
        <fullName evidence="2">Nucleoside kinase</fullName>
    </submittedName>
</protein>
<dbReference type="InterPro" id="IPR018163">
    <property type="entry name" value="Thr/Ala-tRNA-synth_IIc_edit"/>
</dbReference>
<dbReference type="GO" id="GO:0016301">
    <property type="term" value="F:kinase activity"/>
    <property type="evidence" value="ECO:0007669"/>
    <property type="project" value="UniProtKB-KW"/>
</dbReference>
<evidence type="ECO:0000259" key="1">
    <source>
        <dbReference type="Pfam" id="PF00485"/>
    </source>
</evidence>
<dbReference type="PANTHER" id="PTHR10285">
    <property type="entry name" value="URIDINE KINASE"/>
    <property type="match status" value="1"/>
</dbReference>
<accession>A0A930FQK3</accession>
<dbReference type="InterPro" id="IPR006083">
    <property type="entry name" value="PRK/URK"/>
</dbReference>